<dbReference type="InParanoid" id="A0A369JLY2"/>
<dbReference type="AlphaFoldDB" id="A0A369JLY2"/>
<keyword evidence="2" id="KW-1185">Reference proteome</keyword>
<dbReference type="InterPro" id="IPR036412">
    <property type="entry name" value="HAD-like_sf"/>
</dbReference>
<evidence type="ECO:0000313" key="2">
    <source>
        <dbReference type="Proteomes" id="UP000076154"/>
    </source>
</evidence>
<dbReference type="SFLD" id="SFLDG01132">
    <property type="entry name" value="C1.5.3:_5'-Nucleotidase_Like"/>
    <property type="match status" value="1"/>
</dbReference>
<dbReference type="GO" id="GO:0009166">
    <property type="term" value="P:nucleotide catabolic process"/>
    <property type="evidence" value="ECO:0007669"/>
    <property type="project" value="TreeGrafter"/>
</dbReference>
<dbReference type="InterPro" id="IPR023214">
    <property type="entry name" value="HAD_sf"/>
</dbReference>
<dbReference type="InterPro" id="IPR010237">
    <property type="entry name" value="Pyr-5-nucltdase"/>
</dbReference>
<dbReference type="STRING" id="39966.A0A369JLY2"/>
<dbReference type="Pfam" id="PF00702">
    <property type="entry name" value="Hydrolase"/>
    <property type="match status" value="1"/>
</dbReference>
<dbReference type="Gene3D" id="3.40.50.1000">
    <property type="entry name" value="HAD superfamily/HAD-like"/>
    <property type="match status" value="1"/>
</dbReference>
<dbReference type="GO" id="GO:0006206">
    <property type="term" value="P:pyrimidine nucleobase metabolic process"/>
    <property type="evidence" value="ECO:0007669"/>
    <property type="project" value="TreeGrafter"/>
</dbReference>
<comment type="caution">
    <text evidence="1">The sequence shown here is derived from an EMBL/GenBank/DDBJ whole genome shotgun (WGS) entry which is preliminary data.</text>
</comment>
<gene>
    <name evidence="1" type="ORF">Hypma_010085</name>
</gene>
<dbReference type="NCBIfam" id="TIGR01509">
    <property type="entry name" value="HAD-SF-IA-v3"/>
    <property type="match status" value="1"/>
</dbReference>
<evidence type="ECO:0000313" key="1">
    <source>
        <dbReference type="EMBL" id="RDB22848.1"/>
    </source>
</evidence>
<dbReference type="InterPro" id="IPR006439">
    <property type="entry name" value="HAD-SF_hydro_IA"/>
</dbReference>
<organism evidence="1 2">
    <name type="scientific">Hypsizygus marmoreus</name>
    <name type="common">White beech mushroom</name>
    <name type="synonym">Agaricus marmoreus</name>
    <dbReference type="NCBI Taxonomy" id="39966"/>
    <lineage>
        <taxon>Eukaryota</taxon>
        <taxon>Fungi</taxon>
        <taxon>Dikarya</taxon>
        <taxon>Basidiomycota</taxon>
        <taxon>Agaricomycotina</taxon>
        <taxon>Agaricomycetes</taxon>
        <taxon>Agaricomycetidae</taxon>
        <taxon>Agaricales</taxon>
        <taxon>Tricholomatineae</taxon>
        <taxon>Lyophyllaceae</taxon>
        <taxon>Hypsizygus</taxon>
    </lineage>
</organism>
<dbReference type="FunCoup" id="A0A369JLY2">
    <property type="interactions" value="296"/>
</dbReference>
<sequence length="251" mass="29151">MSTTTTESVEDDRLIVWFDIDNTLYSASSRISHAMGRRIHAYFVQLGHTHEEASELHLRYYIQYGLAIRGLVRHHDIDPLDFDRQCDGSLPLEDMIKFNPKTHKLLEDIDRTKVRVWALTNAYRPHAQRVLRILQLEDLIEGLVFCDYEMEDFVCKPEPEFYQLAMKKAGITDPSKCYFVDDNRANIDGAWAQGWSKCAHFCERGLEAMEGGRIKEIEKERAVGAAEEEKGVEIITDLEDLRVLWPEIFKK</sequence>
<dbReference type="EMBL" id="LUEZ02000049">
    <property type="protein sequence ID" value="RDB22848.1"/>
    <property type="molecule type" value="Genomic_DNA"/>
</dbReference>
<dbReference type="Gene3D" id="1.10.150.450">
    <property type="match status" value="1"/>
</dbReference>
<dbReference type="NCBIfam" id="TIGR01993">
    <property type="entry name" value="Pyr-5-nucltdase"/>
    <property type="match status" value="1"/>
</dbReference>
<dbReference type="SFLD" id="SFLDG01129">
    <property type="entry name" value="C1.5:_HAD__Beta-PGM__Phosphata"/>
    <property type="match status" value="1"/>
</dbReference>
<reference evidence="1" key="1">
    <citation type="submission" date="2018-04" db="EMBL/GenBank/DDBJ databases">
        <title>Whole genome sequencing of Hypsizygus marmoreus.</title>
        <authorList>
            <person name="Choi I.-G."/>
            <person name="Min B."/>
            <person name="Kim J.-G."/>
            <person name="Kim S."/>
            <person name="Oh Y.-L."/>
            <person name="Kong W.-S."/>
            <person name="Park H."/>
            <person name="Jeong J."/>
            <person name="Song E.-S."/>
        </authorList>
    </citation>
    <scope>NUCLEOTIDE SEQUENCE [LARGE SCALE GENOMIC DNA]</scope>
    <source>
        <strain evidence="1">51987-8</strain>
    </source>
</reference>
<name>A0A369JLY2_HYPMA</name>
<protein>
    <submittedName>
        <fullName evidence="1">Uncharacterized protein C24B11.05</fullName>
    </submittedName>
</protein>
<dbReference type="SUPFAM" id="SSF56784">
    <property type="entry name" value="HAD-like"/>
    <property type="match status" value="1"/>
</dbReference>
<dbReference type="Proteomes" id="UP000076154">
    <property type="component" value="Unassembled WGS sequence"/>
</dbReference>
<dbReference type="SFLD" id="SFLDS00003">
    <property type="entry name" value="Haloacid_Dehalogenase"/>
    <property type="match status" value="1"/>
</dbReference>
<dbReference type="InterPro" id="IPR052791">
    <property type="entry name" value="SSM1_domain"/>
</dbReference>
<dbReference type="PANTHER" id="PTHR47438">
    <property type="entry name" value="PHOSPHATE METABOLISM PROTEIN 8-RELATED"/>
    <property type="match status" value="1"/>
</dbReference>
<proteinExistence type="predicted"/>
<dbReference type="OrthoDB" id="1065058at2759"/>
<accession>A0A369JLY2</accession>
<dbReference type="PANTHER" id="PTHR47438:SF1">
    <property type="entry name" value="PHOSPHATE METABOLISM PROTEIN 8-RELATED"/>
    <property type="match status" value="1"/>
</dbReference>
<dbReference type="GO" id="GO:0008252">
    <property type="term" value="F:nucleotidase activity"/>
    <property type="evidence" value="ECO:0007669"/>
    <property type="project" value="TreeGrafter"/>
</dbReference>